<evidence type="ECO:0000313" key="1">
    <source>
        <dbReference type="EMBL" id="CAH6722490.1"/>
    </source>
</evidence>
<reference evidence="1" key="1">
    <citation type="submission" date="2022-06" db="EMBL/GenBank/DDBJ databases">
        <authorList>
            <person name="Legras J.-L."/>
            <person name="Devillers H."/>
            <person name="Grondin C."/>
        </authorList>
    </citation>
    <scope>NUCLEOTIDE SEQUENCE</scope>
    <source>
        <strain evidence="1">CLIB 1444</strain>
    </source>
</reference>
<organism evidence="1 2">
    <name type="scientific">[Candida] jaroonii</name>
    <dbReference type="NCBI Taxonomy" id="467808"/>
    <lineage>
        <taxon>Eukaryota</taxon>
        <taxon>Fungi</taxon>
        <taxon>Dikarya</taxon>
        <taxon>Ascomycota</taxon>
        <taxon>Saccharomycotina</taxon>
        <taxon>Pichiomycetes</taxon>
        <taxon>Debaryomycetaceae</taxon>
        <taxon>Yamadazyma</taxon>
    </lineage>
</organism>
<evidence type="ECO:0000313" key="2">
    <source>
        <dbReference type="Proteomes" id="UP001152531"/>
    </source>
</evidence>
<accession>A0ACA9YC11</accession>
<keyword evidence="2" id="KW-1185">Reference proteome</keyword>
<gene>
    <name evidence="1" type="ORF">CLIB1444_09S04720</name>
</gene>
<protein>
    <submittedName>
        <fullName evidence="1">Uncharacterized protein</fullName>
    </submittedName>
</protein>
<name>A0ACA9YC11_9ASCO</name>
<dbReference type="EMBL" id="CALSDN010000009">
    <property type="protein sequence ID" value="CAH6722490.1"/>
    <property type="molecule type" value="Genomic_DNA"/>
</dbReference>
<comment type="caution">
    <text evidence="1">The sequence shown here is derived from an EMBL/GenBank/DDBJ whole genome shotgun (WGS) entry which is preliminary data.</text>
</comment>
<sequence length="870" mass="97192">MVDKELPIESVQGISASSPSQFDFQNGLLAYTASGGVVVSSIKEGKVGSQRFFVASTSNSGINSTPTRNNFIEEENKKDEYGYYRSSNPLVVNGTSAAMNNIDVESISTTSLSPSKIKDKVRSISCVTLSPNKKLLAVGETGYSPRILIFSLAKNSIDSPVVIINDHSFGISHLSFSKDGRFLCSLGSINDGVINIWQTGDFQLICTNRCSSVINDVIWHEGYLITIGVRIIKVWQVEGERKSFLRGKNVILGKFLNCNFLSCSPLNHHELLIVANNNKLLILNLEESFNLSQLKTPKFEFNSVEVSEKVWFCSKNSVISCLTMEELCIIDKEHPDDLETSTKQLTQTSNKLLKYQDNLIYLRENGTLDSYNLSSKKSSPLINCLSKGLVSVKSHDNKIYSVNESGRVMCSGNKVLEFTIPTSATMDNIVTAMDVNEDLILGDRFGFLYFFAMGNDSNYELASKVKAHESSVTDIVLFDIDNTKYLTSISRDRMIQIFIQKESAGQQKWSLLQTIALHTANLLKVEYWNERIYVCSNDRTISIHHITDNITLEKTLSLKASPVLMKILNNEMIVSTVDRNLIIYDLNSLDSRNLRLSDGRNNSLLIENLTVYDSTIFVSSSDKSLRTFNYNNGKLLTTNFGHSDSVLYLAVEKEHLVSISSDGCIFQWGLMFATKLNESKSPTLADDDSNLSPLYAKVQRKILPTTPSRDRNLPNRELYERSNPSSPKKNITPSPSPRLTAATLKRIERSRSSSPTRCPPSGTSPMRNPSPTSKKTLLPPLSANLNGGNMFASGPSSMHSREFVSIREQVDSLKSAIKRANLREEEKQILIEDFLSLSKDLGYDDNGDVLREYSEKLVDIFRSRVKLENN</sequence>
<proteinExistence type="predicted"/>
<dbReference type="Proteomes" id="UP001152531">
    <property type="component" value="Unassembled WGS sequence"/>
</dbReference>